<comment type="caution">
    <text evidence="3">The sequence shown here is derived from an EMBL/GenBank/DDBJ whole genome shotgun (WGS) entry which is preliminary data.</text>
</comment>
<dbReference type="EMBL" id="JANIEX010002062">
    <property type="protein sequence ID" value="KAJ3552367.1"/>
    <property type="molecule type" value="Genomic_DNA"/>
</dbReference>
<organism evidence="3 4">
    <name type="scientific">Leucocoprinus birnbaumii</name>
    <dbReference type="NCBI Taxonomy" id="56174"/>
    <lineage>
        <taxon>Eukaryota</taxon>
        <taxon>Fungi</taxon>
        <taxon>Dikarya</taxon>
        <taxon>Basidiomycota</taxon>
        <taxon>Agaricomycotina</taxon>
        <taxon>Agaricomycetes</taxon>
        <taxon>Agaricomycetidae</taxon>
        <taxon>Agaricales</taxon>
        <taxon>Agaricineae</taxon>
        <taxon>Agaricaceae</taxon>
        <taxon>Leucocoprinus</taxon>
    </lineage>
</organism>
<name>A0AAD5YJ36_9AGAR</name>
<dbReference type="Gene3D" id="2.60.40.420">
    <property type="entry name" value="Cupredoxins - blue copper proteins"/>
    <property type="match status" value="1"/>
</dbReference>
<accession>A0AAD5YJ36</accession>
<keyword evidence="2" id="KW-0732">Signal</keyword>
<evidence type="ECO:0000256" key="2">
    <source>
        <dbReference type="SAM" id="SignalP"/>
    </source>
</evidence>
<dbReference type="Proteomes" id="UP001213000">
    <property type="component" value="Unassembled WGS sequence"/>
</dbReference>
<dbReference type="PANTHER" id="PTHR34883:SF15">
    <property type="entry name" value="EXTRACELLULAR SERINE-RICH PROTEIN"/>
    <property type="match status" value="1"/>
</dbReference>
<dbReference type="CDD" id="cd00920">
    <property type="entry name" value="Cupredoxin"/>
    <property type="match status" value="1"/>
</dbReference>
<evidence type="ECO:0000256" key="1">
    <source>
        <dbReference type="SAM" id="MobiDB-lite"/>
    </source>
</evidence>
<feature type="chain" id="PRO_5042251928" description="Extracellular serine-rich protein" evidence="2">
    <location>
        <begin position="19"/>
        <end position="237"/>
    </location>
</feature>
<protein>
    <recommendedName>
        <fullName evidence="5">Extracellular serine-rich protein</fullName>
    </recommendedName>
</protein>
<sequence>MRFATAIASLSLLGLAFAQNSSNVVTIQVGSTEDAPGGIFQFIPNNVTATNGTVINFRFSGMPGNHSVTQSTFNDPCTPMVGGFDSGWVFLPNPGLTPIPEWNLTITNDSHPIWFFCKQLAPTPHCLADMVGAINPPTSGDNSFDNYRSRASQAGNVGQDVHGLVGIGASASMRPSPVPSGATDYPLSLPSSFPSANPSSTGSGGAASPTGSSAAMGLSAQSGFVVFVAGLTGILLA</sequence>
<gene>
    <name evidence="3" type="ORF">NP233_g12899</name>
</gene>
<proteinExistence type="predicted"/>
<keyword evidence="4" id="KW-1185">Reference proteome</keyword>
<feature type="signal peptide" evidence="2">
    <location>
        <begin position="1"/>
        <end position="18"/>
    </location>
</feature>
<evidence type="ECO:0000313" key="3">
    <source>
        <dbReference type="EMBL" id="KAJ3552367.1"/>
    </source>
</evidence>
<dbReference type="AlphaFoldDB" id="A0AAD5YJ36"/>
<evidence type="ECO:0000313" key="4">
    <source>
        <dbReference type="Proteomes" id="UP001213000"/>
    </source>
</evidence>
<evidence type="ECO:0008006" key="5">
    <source>
        <dbReference type="Google" id="ProtNLM"/>
    </source>
</evidence>
<dbReference type="PANTHER" id="PTHR34883">
    <property type="entry name" value="SERINE-RICH PROTEIN, PUTATIVE-RELATED-RELATED"/>
    <property type="match status" value="1"/>
</dbReference>
<feature type="region of interest" description="Disordered" evidence="1">
    <location>
        <begin position="173"/>
        <end position="212"/>
    </location>
</feature>
<feature type="compositionally biased region" description="Low complexity" evidence="1">
    <location>
        <begin position="194"/>
        <end position="212"/>
    </location>
</feature>
<dbReference type="InterPro" id="IPR052953">
    <property type="entry name" value="Ser-rich/MCO-related"/>
</dbReference>
<dbReference type="InterPro" id="IPR008972">
    <property type="entry name" value="Cupredoxin"/>
</dbReference>
<reference evidence="3" key="1">
    <citation type="submission" date="2022-07" db="EMBL/GenBank/DDBJ databases">
        <title>Genome Sequence of Leucocoprinus birnbaumii.</title>
        <authorList>
            <person name="Buettner E."/>
        </authorList>
    </citation>
    <scope>NUCLEOTIDE SEQUENCE</scope>
    <source>
        <strain evidence="3">VT141</strain>
    </source>
</reference>
<dbReference type="SUPFAM" id="SSF49503">
    <property type="entry name" value="Cupredoxins"/>
    <property type="match status" value="1"/>
</dbReference>